<comment type="caution">
    <text evidence="1">The sequence shown here is derived from an EMBL/GenBank/DDBJ whole genome shotgun (WGS) entry which is preliminary data.</text>
</comment>
<dbReference type="Proteomes" id="UP000724874">
    <property type="component" value="Unassembled WGS sequence"/>
</dbReference>
<dbReference type="OrthoDB" id="3258141at2759"/>
<proteinExistence type="predicted"/>
<protein>
    <submittedName>
        <fullName evidence="1">Uncharacterized protein</fullName>
    </submittedName>
</protein>
<accession>A0A9P5NQ57</accession>
<dbReference type="AlphaFoldDB" id="A0A9P5NQ57"/>
<gene>
    <name evidence="1" type="ORF">CPB84DRAFT_656135</name>
</gene>
<reference evidence="1" key="1">
    <citation type="submission" date="2020-11" db="EMBL/GenBank/DDBJ databases">
        <authorList>
            <consortium name="DOE Joint Genome Institute"/>
            <person name="Ahrendt S."/>
            <person name="Riley R."/>
            <person name="Andreopoulos W."/>
            <person name="LaButti K."/>
            <person name="Pangilinan J."/>
            <person name="Ruiz-duenas F.J."/>
            <person name="Barrasa J.M."/>
            <person name="Sanchez-Garcia M."/>
            <person name="Camarero S."/>
            <person name="Miyauchi S."/>
            <person name="Serrano A."/>
            <person name="Linde D."/>
            <person name="Babiker R."/>
            <person name="Drula E."/>
            <person name="Ayuso-Fernandez I."/>
            <person name="Pacheco R."/>
            <person name="Padilla G."/>
            <person name="Ferreira P."/>
            <person name="Barriuso J."/>
            <person name="Kellner H."/>
            <person name="Castanera R."/>
            <person name="Alfaro M."/>
            <person name="Ramirez L."/>
            <person name="Pisabarro A.G."/>
            <person name="Kuo A."/>
            <person name="Tritt A."/>
            <person name="Lipzen A."/>
            <person name="He G."/>
            <person name="Yan M."/>
            <person name="Ng V."/>
            <person name="Cullen D."/>
            <person name="Martin F."/>
            <person name="Rosso M.-N."/>
            <person name="Henrissat B."/>
            <person name="Hibbett D."/>
            <person name="Martinez A.T."/>
            <person name="Grigoriev I.V."/>
        </authorList>
    </citation>
    <scope>NUCLEOTIDE SEQUENCE</scope>
    <source>
        <strain evidence="1">AH 44721</strain>
    </source>
</reference>
<name>A0A9P5NQ57_GYMJU</name>
<keyword evidence="2" id="KW-1185">Reference proteome</keyword>
<evidence type="ECO:0000313" key="1">
    <source>
        <dbReference type="EMBL" id="KAF8904770.1"/>
    </source>
</evidence>
<evidence type="ECO:0000313" key="2">
    <source>
        <dbReference type="Proteomes" id="UP000724874"/>
    </source>
</evidence>
<sequence>MASIIRSAKSGNEWTEIEMEAYNIKLAFQDTQAFFGEIPFSFPAVDREVLTAPTANGTLNDAAYNLLAQLDLAMVPTEHGDSAVTDFAVALFHSIGYVHRPRAIHTRKTLRFMVCGEHKDVKPNICIVDRESNDIILVVQEDTYFGCVNPHAQLIAEAIAAFQNNNNRRQMVGLRKCDRKVIPGIIMVGTSPSFFKIPVSQELVRCVERGQYPPTPTIVTGHVPDVPRPDRRFSEGMKPLDSRCAILQCYEAFKRFIF</sequence>
<dbReference type="EMBL" id="JADNYJ010000025">
    <property type="protein sequence ID" value="KAF8904770.1"/>
    <property type="molecule type" value="Genomic_DNA"/>
</dbReference>
<organism evidence="1 2">
    <name type="scientific">Gymnopilus junonius</name>
    <name type="common">Spectacular rustgill mushroom</name>
    <name type="synonym">Gymnopilus spectabilis subsp. junonius</name>
    <dbReference type="NCBI Taxonomy" id="109634"/>
    <lineage>
        <taxon>Eukaryota</taxon>
        <taxon>Fungi</taxon>
        <taxon>Dikarya</taxon>
        <taxon>Basidiomycota</taxon>
        <taxon>Agaricomycotina</taxon>
        <taxon>Agaricomycetes</taxon>
        <taxon>Agaricomycetidae</taxon>
        <taxon>Agaricales</taxon>
        <taxon>Agaricineae</taxon>
        <taxon>Hymenogastraceae</taxon>
        <taxon>Gymnopilus</taxon>
    </lineage>
</organism>